<comment type="caution">
    <text evidence="1">The sequence shown here is derived from an EMBL/GenBank/DDBJ whole genome shotgun (WGS) entry which is preliminary data.</text>
</comment>
<dbReference type="STRING" id="1393034.HMPREF3192_01330"/>
<dbReference type="AlphaFoldDB" id="A0A133XPU2"/>
<name>A0A133XPU2_9ACTN</name>
<evidence type="ECO:0000313" key="1">
    <source>
        <dbReference type="EMBL" id="KXB32961.1"/>
    </source>
</evidence>
<reference evidence="2" key="1">
    <citation type="submission" date="2016-01" db="EMBL/GenBank/DDBJ databases">
        <authorList>
            <person name="Mitreva M."/>
            <person name="Pepin K.H."/>
            <person name="Mihindukulasuriya K.A."/>
            <person name="Fulton R."/>
            <person name="Fronick C."/>
            <person name="O'Laughlin M."/>
            <person name="Miner T."/>
            <person name="Herter B."/>
            <person name="Rosa B.A."/>
            <person name="Cordes M."/>
            <person name="Tomlinson C."/>
            <person name="Wollam A."/>
            <person name="Palsikar V.B."/>
            <person name="Mardis E.R."/>
            <person name="Wilson R.K."/>
        </authorList>
    </citation>
    <scope>NUCLEOTIDE SEQUENCE [LARGE SCALE GENOMIC DNA]</scope>
    <source>
        <strain evidence="2">DNF00019</strain>
    </source>
</reference>
<dbReference type="EMBL" id="LSCR01000042">
    <property type="protein sequence ID" value="KXB32961.1"/>
    <property type="molecule type" value="Genomic_DNA"/>
</dbReference>
<gene>
    <name evidence="1" type="ORF">HMPREF3192_01330</name>
</gene>
<dbReference type="PATRIC" id="fig|1393034.3.peg.1295"/>
<organism evidence="1 2">
    <name type="scientific">Atopobium deltae</name>
    <dbReference type="NCBI Taxonomy" id="1393034"/>
    <lineage>
        <taxon>Bacteria</taxon>
        <taxon>Bacillati</taxon>
        <taxon>Actinomycetota</taxon>
        <taxon>Coriobacteriia</taxon>
        <taxon>Coriobacteriales</taxon>
        <taxon>Atopobiaceae</taxon>
        <taxon>Atopobium</taxon>
    </lineage>
</organism>
<sequence>MHNAQRVYAFEDVQNETHPWVDVRTAHLRCTTHNKDDVQKTTFGYL</sequence>
<accession>A0A133XPU2</accession>
<keyword evidence="2" id="KW-1185">Reference proteome</keyword>
<proteinExistence type="predicted"/>
<protein>
    <submittedName>
        <fullName evidence="1">Uncharacterized protein</fullName>
    </submittedName>
</protein>
<dbReference type="Proteomes" id="UP000070675">
    <property type="component" value="Unassembled WGS sequence"/>
</dbReference>
<evidence type="ECO:0000313" key="2">
    <source>
        <dbReference type="Proteomes" id="UP000070675"/>
    </source>
</evidence>